<keyword evidence="6" id="KW-1185">Reference proteome</keyword>
<sequence>MNLNEALFSLIHTVRNTMIQQLKSLDMNLSPMHLKSLKAVSKIEQCTGQKLADFMGRDKAQVNRLIKELVNQELLIKKDNEKDKRSQLLILAASGEALIEEFNKVENEVFSAMASELEPDQIESFIQITQTFKSNLDAAYRKKN</sequence>
<keyword evidence="3" id="KW-0804">Transcription</keyword>
<evidence type="ECO:0000313" key="5">
    <source>
        <dbReference type="EMBL" id="MEL0614272.1"/>
    </source>
</evidence>
<dbReference type="SMART" id="SM00347">
    <property type="entry name" value="HTH_MARR"/>
    <property type="match status" value="1"/>
</dbReference>
<dbReference type="Gene3D" id="1.10.10.10">
    <property type="entry name" value="Winged helix-like DNA-binding domain superfamily/Winged helix DNA-binding domain"/>
    <property type="match status" value="1"/>
</dbReference>
<dbReference type="EMBL" id="JBAKAR010000013">
    <property type="protein sequence ID" value="MEL0614272.1"/>
    <property type="molecule type" value="Genomic_DNA"/>
</dbReference>
<dbReference type="InterPro" id="IPR000835">
    <property type="entry name" value="HTH_MarR-typ"/>
</dbReference>
<evidence type="ECO:0000256" key="3">
    <source>
        <dbReference type="ARBA" id="ARBA00023163"/>
    </source>
</evidence>
<name>A0ABU9G705_9GAMM</name>
<dbReference type="InterPro" id="IPR036390">
    <property type="entry name" value="WH_DNA-bd_sf"/>
</dbReference>
<keyword evidence="2" id="KW-0238">DNA-binding</keyword>
<dbReference type="SUPFAM" id="SSF46785">
    <property type="entry name" value="Winged helix' DNA-binding domain"/>
    <property type="match status" value="1"/>
</dbReference>
<gene>
    <name evidence="5" type="ORF">V6242_14035</name>
</gene>
<accession>A0ABU9G705</accession>
<keyword evidence="1" id="KW-0805">Transcription regulation</keyword>
<comment type="caution">
    <text evidence="5">The sequence shown here is derived from an EMBL/GenBank/DDBJ whole genome shotgun (WGS) entry which is preliminary data.</text>
</comment>
<dbReference type="InterPro" id="IPR036388">
    <property type="entry name" value="WH-like_DNA-bd_sf"/>
</dbReference>
<evidence type="ECO:0000256" key="1">
    <source>
        <dbReference type="ARBA" id="ARBA00023015"/>
    </source>
</evidence>
<organism evidence="5 6">
    <name type="scientific">Marinomonas arenicola</name>
    <dbReference type="NCBI Taxonomy" id="569601"/>
    <lineage>
        <taxon>Bacteria</taxon>
        <taxon>Pseudomonadati</taxon>
        <taxon>Pseudomonadota</taxon>
        <taxon>Gammaproteobacteria</taxon>
        <taxon>Oceanospirillales</taxon>
        <taxon>Oceanospirillaceae</taxon>
        <taxon>Marinomonas</taxon>
    </lineage>
</organism>
<dbReference type="Proteomes" id="UP001379949">
    <property type="component" value="Unassembled WGS sequence"/>
</dbReference>
<dbReference type="RefSeq" id="WP_341565078.1">
    <property type="nucleotide sequence ID" value="NZ_JBAKAQ010000007.1"/>
</dbReference>
<evidence type="ECO:0000313" key="6">
    <source>
        <dbReference type="Proteomes" id="UP001379949"/>
    </source>
</evidence>
<protein>
    <submittedName>
        <fullName evidence="5">MarR family transcriptional regulator</fullName>
    </submittedName>
</protein>
<evidence type="ECO:0000259" key="4">
    <source>
        <dbReference type="PROSITE" id="PS50995"/>
    </source>
</evidence>
<dbReference type="Pfam" id="PF01047">
    <property type="entry name" value="MarR"/>
    <property type="match status" value="1"/>
</dbReference>
<dbReference type="PANTHER" id="PTHR42756:SF1">
    <property type="entry name" value="TRANSCRIPTIONAL REPRESSOR OF EMRAB OPERON"/>
    <property type="match status" value="1"/>
</dbReference>
<dbReference type="PANTHER" id="PTHR42756">
    <property type="entry name" value="TRANSCRIPTIONAL REGULATOR, MARR"/>
    <property type="match status" value="1"/>
</dbReference>
<feature type="domain" description="HTH marR-type" evidence="4">
    <location>
        <begin position="1"/>
        <end position="134"/>
    </location>
</feature>
<evidence type="ECO:0000256" key="2">
    <source>
        <dbReference type="ARBA" id="ARBA00023125"/>
    </source>
</evidence>
<proteinExistence type="predicted"/>
<dbReference type="PROSITE" id="PS50995">
    <property type="entry name" value="HTH_MARR_2"/>
    <property type="match status" value="1"/>
</dbReference>
<reference evidence="5 6" key="1">
    <citation type="submission" date="2024-02" db="EMBL/GenBank/DDBJ databases">
        <title>Bacteria isolated from the canopy kelp, Nereocystis luetkeana.</title>
        <authorList>
            <person name="Pfister C.A."/>
            <person name="Younker I.T."/>
            <person name="Light S.H."/>
        </authorList>
    </citation>
    <scope>NUCLEOTIDE SEQUENCE [LARGE SCALE GENOMIC DNA]</scope>
    <source>
        <strain evidence="5 6">TI.4.07</strain>
    </source>
</reference>